<keyword evidence="9" id="KW-0285">Flavoprotein</keyword>
<dbReference type="FunFam" id="1.10.490.10:FF:000003">
    <property type="entry name" value="Flavohemoprotein"/>
    <property type="match status" value="1"/>
</dbReference>
<dbReference type="GO" id="GO:0008941">
    <property type="term" value="F:nitric oxide dioxygenase NAD(P)H activity"/>
    <property type="evidence" value="ECO:0007669"/>
    <property type="project" value="UniProtKB-EC"/>
</dbReference>
<dbReference type="Pfam" id="PF00970">
    <property type="entry name" value="FAD_binding_6"/>
    <property type="match status" value="1"/>
</dbReference>
<evidence type="ECO:0000256" key="8">
    <source>
        <dbReference type="ARBA" id="ARBA00022621"/>
    </source>
</evidence>
<dbReference type="InterPro" id="IPR017938">
    <property type="entry name" value="Riboflavin_synthase-like_b-brl"/>
</dbReference>
<dbReference type="AlphaFoldDB" id="A0A2S7N1Q3"/>
<evidence type="ECO:0000259" key="23">
    <source>
        <dbReference type="PROSITE" id="PS51384"/>
    </source>
</evidence>
<dbReference type="GO" id="GO:0019825">
    <property type="term" value="F:oxygen binding"/>
    <property type="evidence" value="ECO:0007669"/>
    <property type="project" value="InterPro"/>
</dbReference>
<dbReference type="SUPFAM" id="SSF52343">
    <property type="entry name" value="Ferredoxin reductase-like, C-terminal NADP-linked domain"/>
    <property type="match status" value="1"/>
</dbReference>
<evidence type="ECO:0000256" key="7">
    <source>
        <dbReference type="ARBA" id="ARBA00022617"/>
    </source>
</evidence>
<keyword evidence="8 21" id="KW-0561">Oxygen transport</keyword>
<dbReference type="GO" id="GO:0071500">
    <property type="term" value="P:cellular response to nitrosative stress"/>
    <property type="evidence" value="ECO:0007669"/>
    <property type="project" value="TreeGrafter"/>
</dbReference>
<comment type="caution">
    <text evidence="24">The sequence shown here is derived from an EMBL/GenBank/DDBJ whole genome shotgun (WGS) entry which is preliminary data.</text>
</comment>
<evidence type="ECO:0000259" key="22">
    <source>
        <dbReference type="PROSITE" id="PS01033"/>
    </source>
</evidence>
<evidence type="ECO:0000256" key="10">
    <source>
        <dbReference type="ARBA" id="ARBA00022723"/>
    </source>
</evidence>
<keyword evidence="13" id="KW-0560">Oxidoreductase</keyword>
<comment type="catalytic activity">
    <reaction evidence="20">
        <text>2 nitric oxide + NADPH + 2 O2 = 2 nitrate + NADP(+) + H(+)</text>
        <dbReference type="Rhea" id="RHEA:19465"/>
        <dbReference type="ChEBI" id="CHEBI:15378"/>
        <dbReference type="ChEBI" id="CHEBI:15379"/>
        <dbReference type="ChEBI" id="CHEBI:16480"/>
        <dbReference type="ChEBI" id="CHEBI:17632"/>
        <dbReference type="ChEBI" id="CHEBI:57783"/>
        <dbReference type="ChEBI" id="CHEBI:58349"/>
        <dbReference type="EC" id="1.14.12.17"/>
    </reaction>
</comment>
<dbReference type="NCBIfam" id="NF009805">
    <property type="entry name" value="PRK13289.1"/>
    <property type="match status" value="1"/>
</dbReference>
<feature type="domain" description="Globin" evidence="22">
    <location>
        <begin position="1"/>
        <end position="138"/>
    </location>
</feature>
<evidence type="ECO:0000256" key="15">
    <source>
        <dbReference type="ARBA" id="ARBA00023027"/>
    </source>
</evidence>
<proteinExistence type="inferred from homology"/>
<comment type="similarity">
    <text evidence="4">Belongs to the globin family. Two-domain flavohemoproteins subfamily.</text>
</comment>
<dbReference type="Proteomes" id="UP000239663">
    <property type="component" value="Unassembled WGS sequence"/>
</dbReference>
<keyword evidence="14" id="KW-0408">Iron</keyword>
<dbReference type="GO" id="GO:0005344">
    <property type="term" value="F:oxygen carrier activity"/>
    <property type="evidence" value="ECO:0007669"/>
    <property type="project" value="UniProtKB-KW"/>
</dbReference>
<dbReference type="GO" id="GO:0071949">
    <property type="term" value="F:FAD binding"/>
    <property type="evidence" value="ECO:0007669"/>
    <property type="project" value="TreeGrafter"/>
</dbReference>
<comment type="cofactor">
    <cofactor evidence="2">
        <name>FAD</name>
        <dbReference type="ChEBI" id="CHEBI:57692"/>
    </cofactor>
</comment>
<evidence type="ECO:0000256" key="4">
    <source>
        <dbReference type="ARBA" id="ARBA00008414"/>
    </source>
</evidence>
<gene>
    <name evidence="24" type="ORF">CYL18_04965</name>
</gene>
<reference evidence="24 25" key="1">
    <citation type="submission" date="2017-12" db="EMBL/GenBank/DDBJ databases">
        <title>Taxonomic description and draft genome of Pradoshia cofamensis Gen. nov., sp. nov., a thermotolerant bacillale isolated from anterior gut of earthworm Eisenia fetida.</title>
        <authorList>
            <person name="Saha T."/>
            <person name="Chakraborty R."/>
        </authorList>
    </citation>
    <scope>NUCLEOTIDE SEQUENCE [LARGE SCALE GENOMIC DNA]</scope>
    <source>
        <strain evidence="24 25">EAG3</strain>
    </source>
</reference>
<keyword evidence="15" id="KW-0520">NAD</keyword>
<organism evidence="24 25">
    <name type="scientific">Pradoshia eiseniae</name>
    <dbReference type="NCBI Taxonomy" id="2064768"/>
    <lineage>
        <taxon>Bacteria</taxon>
        <taxon>Bacillati</taxon>
        <taxon>Bacillota</taxon>
        <taxon>Bacilli</taxon>
        <taxon>Bacillales</taxon>
        <taxon>Bacillaceae</taxon>
        <taxon>Pradoshia</taxon>
    </lineage>
</organism>
<evidence type="ECO:0000256" key="12">
    <source>
        <dbReference type="ARBA" id="ARBA00022857"/>
    </source>
</evidence>
<evidence type="ECO:0000256" key="14">
    <source>
        <dbReference type="ARBA" id="ARBA00023004"/>
    </source>
</evidence>
<dbReference type="InterPro" id="IPR017927">
    <property type="entry name" value="FAD-bd_FR_type"/>
</dbReference>
<dbReference type="Pfam" id="PF00042">
    <property type="entry name" value="Globin"/>
    <property type="match status" value="1"/>
</dbReference>
<dbReference type="PANTHER" id="PTHR43396:SF3">
    <property type="entry name" value="FLAVOHEMOPROTEIN"/>
    <property type="match status" value="1"/>
</dbReference>
<dbReference type="FunFam" id="2.40.30.10:FF:000034">
    <property type="entry name" value="Flavohemoprotein"/>
    <property type="match status" value="1"/>
</dbReference>
<dbReference type="GO" id="GO:0046210">
    <property type="term" value="P:nitric oxide catabolic process"/>
    <property type="evidence" value="ECO:0007669"/>
    <property type="project" value="TreeGrafter"/>
</dbReference>
<evidence type="ECO:0000256" key="20">
    <source>
        <dbReference type="ARBA" id="ARBA00049433"/>
    </source>
</evidence>
<sequence>MLSAKTIEIVKSTAPILETRGKEITTTFYRNLFVKHPELLNIFNHANQQKGRQQTALANTVTAAAHYIDRLEVLLPVVKQIAHKHRSLAIKPEHYPIVGENLLEAIKEVLGEAATDEIIGAWAEAYAVIADVFIAVEKEMYEEVQEAAGGWADYKEFIVMDKVRESENITSILLKPADGQALPAFKPGQYMTIRISIPGEQYLMNRQYSLTCSPNKEYFRISVKKELPGSSPDGKVSNYLHTYLNVGDRLEATAPAGDFTLDVMESKPVYFIAGGVGITPFMSMLHTLSEKNPSREVVLKHSVRNEQIRPFNKELKQLVQKMPHFEAMFYLSDDKRRMTSEDLQGLDPKGIYYVCGPAGFMSFAVSSLREAGIGEDQIHHEFFGPAMQLEETK</sequence>
<evidence type="ECO:0000256" key="6">
    <source>
        <dbReference type="ARBA" id="ARBA00014637"/>
    </source>
</evidence>
<dbReference type="PRINTS" id="PR00410">
    <property type="entry name" value="PHEHYDRXLASE"/>
</dbReference>
<evidence type="ECO:0000256" key="18">
    <source>
        <dbReference type="ARBA" id="ARBA00033187"/>
    </source>
</evidence>
<dbReference type="Gene3D" id="3.40.50.80">
    <property type="entry name" value="Nucleotide-binding domain of ferredoxin-NADP reductase (FNR) module"/>
    <property type="match status" value="1"/>
</dbReference>
<dbReference type="SUPFAM" id="SSF63380">
    <property type="entry name" value="Riboflavin synthase domain-like"/>
    <property type="match status" value="1"/>
</dbReference>
<dbReference type="Pfam" id="PF00175">
    <property type="entry name" value="NAD_binding_1"/>
    <property type="match status" value="1"/>
</dbReference>
<dbReference type="CDD" id="cd06184">
    <property type="entry name" value="flavohem_like_fad_nad_binding"/>
    <property type="match status" value="1"/>
</dbReference>
<dbReference type="PROSITE" id="PS51384">
    <property type="entry name" value="FAD_FR"/>
    <property type="match status" value="1"/>
</dbReference>
<comment type="cofactor">
    <cofactor evidence="1">
        <name>heme b</name>
        <dbReference type="ChEBI" id="CHEBI:60344"/>
    </cofactor>
</comment>
<evidence type="ECO:0000256" key="3">
    <source>
        <dbReference type="ARBA" id="ARBA00006401"/>
    </source>
</evidence>
<keyword evidence="12" id="KW-0521">NADP</keyword>
<dbReference type="OrthoDB" id="9801223at2"/>
<keyword evidence="11" id="KW-0274">FAD</keyword>
<dbReference type="GO" id="GO:0046872">
    <property type="term" value="F:metal ion binding"/>
    <property type="evidence" value="ECO:0007669"/>
    <property type="project" value="UniProtKB-KW"/>
</dbReference>
<dbReference type="InterPro" id="IPR012292">
    <property type="entry name" value="Globin/Proto"/>
</dbReference>
<dbReference type="InterPro" id="IPR000971">
    <property type="entry name" value="Globin"/>
</dbReference>
<keyword evidence="25" id="KW-1185">Reference proteome</keyword>
<dbReference type="PANTHER" id="PTHR43396">
    <property type="entry name" value="FLAVOHEMOPROTEIN"/>
    <property type="match status" value="1"/>
</dbReference>
<evidence type="ECO:0000256" key="2">
    <source>
        <dbReference type="ARBA" id="ARBA00001974"/>
    </source>
</evidence>
<comment type="catalytic activity">
    <reaction evidence="19">
        <text>2 nitric oxide + NADH + 2 O2 = 2 nitrate + NAD(+) + H(+)</text>
        <dbReference type="Rhea" id="RHEA:19469"/>
        <dbReference type="ChEBI" id="CHEBI:15378"/>
        <dbReference type="ChEBI" id="CHEBI:15379"/>
        <dbReference type="ChEBI" id="CHEBI:16480"/>
        <dbReference type="ChEBI" id="CHEBI:17632"/>
        <dbReference type="ChEBI" id="CHEBI:57540"/>
        <dbReference type="ChEBI" id="CHEBI:57945"/>
        <dbReference type="EC" id="1.14.12.17"/>
    </reaction>
</comment>
<evidence type="ECO:0000313" key="25">
    <source>
        <dbReference type="Proteomes" id="UP000239663"/>
    </source>
</evidence>
<dbReference type="InterPro" id="IPR039261">
    <property type="entry name" value="FNR_nucleotide-bd"/>
</dbReference>
<feature type="domain" description="FAD-binding FR-type" evidence="23">
    <location>
        <begin position="152"/>
        <end position="262"/>
    </location>
</feature>
<dbReference type="InterPro" id="IPR009050">
    <property type="entry name" value="Globin-like_sf"/>
</dbReference>
<dbReference type="InterPro" id="IPR001433">
    <property type="entry name" value="OxRdtase_FAD/NAD-bd"/>
</dbReference>
<evidence type="ECO:0000256" key="11">
    <source>
        <dbReference type="ARBA" id="ARBA00022827"/>
    </source>
</evidence>
<evidence type="ECO:0000256" key="19">
    <source>
        <dbReference type="ARBA" id="ARBA00048649"/>
    </source>
</evidence>
<evidence type="ECO:0000256" key="1">
    <source>
        <dbReference type="ARBA" id="ARBA00001970"/>
    </source>
</evidence>
<dbReference type="RefSeq" id="WP_104848386.1">
    <property type="nucleotide sequence ID" value="NZ_PKOZ01000002.1"/>
</dbReference>
<dbReference type="PROSITE" id="PS01033">
    <property type="entry name" value="GLOBIN"/>
    <property type="match status" value="1"/>
</dbReference>
<dbReference type="Gene3D" id="2.40.30.10">
    <property type="entry name" value="Translation factors"/>
    <property type="match status" value="1"/>
</dbReference>
<evidence type="ECO:0000313" key="24">
    <source>
        <dbReference type="EMBL" id="PQD95956.1"/>
    </source>
</evidence>
<evidence type="ECO:0000256" key="16">
    <source>
        <dbReference type="ARBA" id="ARBA00030024"/>
    </source>
</evidence>
<evidence type="ECO:0000256" key="9">
    <source>
        <dbReference type="ARBA" id="ARBA00022630"/>
    </source>
</evidence>
<evidence type="ECO:0000256" key="17">
    <source>
        <dbReference type="ARBA" id="ARBA00030929"/>
    </source>
</evidence>
<dbReference type="GO" id="GO:0020037">
    <property type="term" value="F:heme binding"/>
    <property type="evidence" value="ECO:0007669"/>
    <property type="project" value="InterPro"/>
</dbReference>
<accession>A0A2S7N1Q3</accession>
<dbReference type="EC" id="1.14.12.17" evidence="5"/>
<dbReference type="CDD" id="cd14777">
    <property type="entry name" value="Yhb1-globin-like"/>
    <property type="match status" value="1"/>
</dbReference>
<keyword evidence="10" id="KW-0479">Metal-binding</keyword>
<protein>
    <recommendedName>
        <fullName evidence="6">Flavohemoprotein</fullName>
        <ecNumber evidence="5">1.14.12.17</ecNumber>
    </recommendedName>
    <alternativeName>
        <fullName evidence="17">Flavohemoglobin</fullName>
    </alternativeName>
    <alternativeName>
        <fullName evidence="16">Hemoglobin-like protein</fullName>
    </alternativeName>
    <alternativeName>
        <fullName evidence="18">Nitric oxide dioxygenase</fullName>
    </alternativeName>
</protein>
<keyword evidence="7 21" id="KW-0349">Heme</keyword>
<name>A0A2S7N1Q3_9BACI</name>
<evidence type="ECO:0000256" key="5">
    <source>
        <dbReference type="ARBA" id="ARBA00012229"/>
    </source>
</evidence>
<keyword evidence="21" id="KW-0813">Transport</keyword>
<dbReference type="Gene3D" id="1.10.490.10">
    <property type="entry name" value="Globins"/>
    <property type="match status" value="1"/>
</dbReference>
<dbReference type="EMBL" id="PKOZ01000002">
    <property type="protein sequence ID" value="PQD95956.1"/>
    <property type="molecule type" value="Genomic_DNA"/>
</dbReference>
<evidence type="ECO:0000256" key="21">
    <source>
        <dbReference type="RuleBase" id="RU000356"/>
    </source>
</evidence>
<dbReference type="InterPro" id="IPR008333">
    <property type="entry name" value="Cbr1-like_FAD-bd_dom"/>
</dbReference>
<comment type="similarity">
    <text evidence="3">In the C-terminal section; belongs to the flavoprotein pyridine nucleotide cytochrome reductase family.</text>
</comment>
<dbReference type="SUPFAM" id="SSF46458">
    <property type="entry name" value="Globin-like"/>
    <property type="match status" value="1"/>
</dbReference>
<evidence type="ECO:0000256" key="13">
    <source>
        <dbReference type="ARBA" id="ARBA00023002"/>
    </source>
</evidence>